<dbReference type="EMBL" id="AOIL01000042">
    <property type="protein sequence ID" value="ELY90943.1"/>
    <property type="molecule type" value="Genomic_DNA"/>
</dbReference>
<keyword evidence="1 3" id="KW-0378">Hydrolase</keyword>
<dbReference type="PRINTS" id="PR00111">
    <property type="entry name" value="ABHYDROLASE"/>
</dbReference>
<dbReference type="InterPro" id="IPR050266">
    <property type="entry name" value="AB_hydrolase_sf"/>
</dbReference>
<dbReference type="Proteomes" id="UP000011648">
    <property type="component" value="Unassembled WGS sequence"/>
</dbReference>
<name>M0A0P9_9EURY</name>
<accession>M0A0P9</accession>
<dbReference type="RefSeq" id="WP_006826128.1">
    <property type="nucleotide sequence ID" value="NZ_AOIL01000042.1"/>
</dbReference>
<dbReference type="GO" id="GO:0016020">
    <property type="term" value="C:membrane"/>
    <property type="evidence" value="ECO:0007669"/>
    <property type="project" value="TreeGrafter"/>
</dbReference>
<keyword evidence="4" id="KW-1185">Reference proteome</keyword>
<dbReference type="Gene3D" id="3.40.50.1820">
    <property type="entry name" value="alpha/beta hydrolase"/>
    <property type="match status" value="1"/>
</dbReference>
<dbReference type="PANTHER" id="PTHR43798:SF31">
    <property type="entry name" value="AB HYDROLASE SUPERFAMILY PROTEIN YCLE"/>
    <property type="match status" value="1"/>
</dbReference>
<dbReference type="AlphaFoldDB" id="M0A0P9"/>
<reference evidence="3 4" key="1">
    <citation type="journal article" date="2014" name="PLoS Genet.">
        <title>Phylogenetically driven sequencing of extremely halophilic archaea reveals strategies for static and dynamic osmo-response.</title>
        <authorList>
            <person name="Becker E.A."/>
            <person name="Seitzer P.M."/>
            <person name="Tritt A."/>
            <person name="Larsen D."/>
            <person name="Krusor M."/>
            <person name="Yao A.I."/>
            <person name="Wu D."/>
            <person name="Madern D."/>
            <person name="Eisen J.A."/>
            <person name="Darling A.E."/>
            <person name="Facciotti M.T."/>
        </authorList>
    </citation>
    <scope>NUCLEOTIDE SEQUENCE [LARGE SCALE GENOMIC DNA]</scope>
    <source>
        <strain evidence="3 4">DSM 12281</strain>
    </source>
</reference>
<evidence type="ECO:0000313" key="4">
    <source>
        <dbReference type="Proteomes" id="UP000011648"/>
    </source>
</evidence>
<gene>
    <name evidence="3" type="ORF">C484_11986</name>
</gene>
<proteinExistence type="predicted"/>
<dbReference type="InterPro" id="IPR029058">
    <property type="entry name" value="AB_hydrolase_fold"/>
</dbReference>
<feature type="domain" description="AB hydrolase-1" evidence="2">
    <location>
        <begin position="28"/>
        <end position="250"/>
    </location>
</feature>
<evidence type="ECO:0000313" key="3">
    <source>
        <dbReference type="EMBL" id="ELY90943.1"/>
    </source>
</evidence>
<dbReference type="SUPFAM" id="SSF53474">
    <property type="entry name" value="alpha/beta-Hydrolases"/>
    <property type="match status" value="1"/>
</dbReference>
<dbReference type="STRING" id="1230458.C484_11986"/>
<dbReference type="Pfam" id="PF12697">
    <property type="entry name" value="Abhydrolase_6"/>
    <property type="match status" value="1"/>
</dbReference>
<dbReference type="InterPro" id="IPR000073">
    <property type="entry name" value="AB_hydrolase_1"/>
</dbReference>
<organism evidence="3 4">
    <name type="scientific">Natrialba taiwanensis DSM 12281</name>
    <dbReference type="NCBI Taxonomy" id="1230458"/>
    <lineage>
        <taxon>Archaea</taxon>
        <taxon>Methanobacteriati</taxon>
        <taxon>Methanobacteriota</taxon>
        <taxon>Stenosarchaea group</taxon>
        <taxon>Halobacteria</taxon>
        <taxon>Halobacteriales</taxon>
        <taxon>Natrialbaceae</taxon>
        <taxon>Natrialba</taxon>
    </lineage>
</organism>
<dbReference type="GO" id="GO:0016787">
    <property type="term" value="F:hydrolase activity"/>
    <property type="evidence" value="ECO:0007669"/>
    <property type="project" value="UniProtKB-KW"/>
</dbReference>
<protein>
    <submittedName>
        <fullName evidence="3">Alpha/beta fold family hydrolase</fullName>
    </submittedName>
</protein>
<comment type="caution">
    <text evidence="3">The sequence shown here is derived from an EMBL/GenBank/DDBJ whole genome shotgun (WGS) entry which is preliminary data.</text>
</comment>
<evidence type="ECO:0000256" key="1">
    <source>
        <dbReference type="ARBA" id="ARBA00022801"/>
    </source>
</evidence>
<evidence type="ECO:0000259" key="2">
    <source>
        <dbReference type="Pfam" id="PF12697"/>
    </source>
</evidence>
<sequence>MQQISHHGRQTAYECTDRGGDGPTVCYVHGSGGTKDIWKSQHRLADRTPVVTLDLSGHGDSDDVDASGGYTALSAYADDVIAVATETDSQVLVGNSLGGALVLHVLLERADEFSPAAVVLTGTGARLGVLDDLRKWLSSDFERAIEFLHGPDRLFHDADPELVEHSKEQMRACGQAVTRRDFETCHAFDVRAELGEIDVPTLVVYGEADMLTPPRYHEFLVDEIDDARAVKIDDAAHLSMLERPAAFNDAVSGFVESIWE</sequence>
<dbReference type="PANTHER" id="PTHR43798">
    <property type="entry name" value="MONOACYLGLYCEROL LIPASE"/>
    <property type="match status" value="1"/>
</dbReference>
<dbReference type="OrthoDB" id="312142at2157"/>
<dbReference type="PATRIC" id="fig|1230458.4.peg.2410"/>